<dbReference type="EMBL" id="FXUF01000004">
    <property type="protein sequence ID" value="SMP51954.1"/>
    <property type="molecule type" value="Genomic_DNA"/>
</dbReference>
<dbReference type="InterPro" id="IPR011051">
    <property type="entry name" value="RmlC_Cupin_sf"/>
</dbReference>
<dbReference type="InterPro" id="IPR052535">
    <property type="entry name" value="Bacilysin_H2HPP_isomerase"/>
</dbReference>
<protein>
    <submittedName>
        <fullName evidence="2">Cupin domain-containing protein</fullName>
    </submittedName>
</protein>
<reference evidence="2" key="1">
    <citation type="submission" date="2017-05" db="EMBL/GenBank/DDBJ databases">
        <authorList>
            <person name="Varghese N."/>
            <person name="Submissions S."/>
        </authorList>
    </citation>
    <scope>NUCLEOTIDE SEQUENCE</scope>
    <source>
        <strain evidence="2">Su22</strain>
    </source>
</reference>
<feature type="domain" description="Cupin type-2" evidence="1">
    <location>
        <begin position="36"/>
        <end position="93"/>
    </location>
</feature>
<dbReference type="InterPro" id="IPR014710">
    <property type="entry name" value="RmlC-like_jellyroll"/>
</dbReference>
<dbReference type="RefSeq" id="WP_283408825.1">
    <property type="nucleotide sequence ID" value="NZ_FXUF01000004.1"/>
</dbReference>
<proteinExistence type="predicted"/>
<accession>A0AA46AIM0</accession>
<dbReference type="PIRSF" id="PIRSF029883">
    <property type="entry name" value="KdgF"/>
    <property type="match status" value="1"/>
</dbReference>
<sequence length="109" mass="12225">MNSFSVNQGEGHFVDMIPGVKRRNLVVGKETMLCEFHLKEGVVLPLHQHPHEQTGYLISGRALFVIDGREIEMKPGDSWSIGGDVPHQVTVLETAQVIETFTPVREDFL</sequence>
<dbReference type="InterPro" id="IPR025499">
    <property type="entry name" value="KdgF"/>
</dbReference>
<gene>
    <name evidence="2" type="ORF">SAMN06296020_104153</name>
</gene>
<dbReference type="Gene3D" id="2.60.120.10">
    <property type="entry name" value="Jelly Rolls"/>
    <property type="match status" value="1"/>
</dbReference>
<dbReference type="InterPro" id="IPR013096">
    <property type="entry name" value="Cupin_2"/>
</dbReference>
<organism evidence="2 3">
    <name type="scientific">Anoxynatronum buryatiense</name>
    <dbReference type="NCBI Taxonomy" id="489973"/>
    <lineage>
        <taxon>Bacteria</taxon>
        <taxon>Bacillati</taxon>
        <taxon>Bacillota</taxon>
        <taxon>Clostridia</taxon>
        <taxon>Eubacteriales</taxon>
        <taxon>Clostridiaceae</taxon>
        <taxon>Anoxynatronum</taxon>
    </lineage>
</organism>
<comment type="caution">
    <text evidence="2">The sequence shown here is derived from an EMBL/GenBank/DDBJ whole genome shotgun (WGS) entry which is preliminary data.</text>
</comment>
<dbReference type="PANTHER" id="PTHR40112:SF1">
    <property type="entry name" value="H2HPP ISOMERASE"/>
    <property type="match status" value="1"/>
</dbReference>
<keyword evidence="3" id="KW-1185">Reference proteome</keyword>
<dbReference type="CDD" id="cd02238">
    <property type="entry name" value="cupin_KdgF"/>
    <property type="match status" value="1"/>
</dbReference>
<evidence type="ECO:0000313" key="2">
    <source>
        <dbReference type="EMBL" id="SMP51954.1"/>
    </source>
</evidence>
<evidence type="ECO:0000313" key="3">
    <source>
        <dbReference type="Proteomes" id="UP001158066"/>
    </source>
</evidence>
<dbReference type="AlphaFoldDB" id="A0AA46AIM0"/>
<evidence type="ECO:0000259" key="1">
    <source>
        <dbReference type="Pfam" id="PF07883"/>
    </source>
</evidence>
<dbReference type="SUPFAM" id="SSF51182">
    <property type="entry name" value="RmlC-like cupins"/>
    <property type="match status" value="1"/>
</dbReference>
<name>A0AA46AIM0_9CLOT</name>
<dbReference type="PANTHER" id="PTHR40112">
    <property type="entry name" value="H2HPP ISOMERASE"/>
    <property type="match status" value="1"/>
</dbReference>
<dbReference type="Pfam" id="PF07883">
    <property type="entry name" value="Cupin_2"/>
    <property type="match status" value="1"/>
</dbReference>
<dbReference type="Proteomes" id="UP001158066">
    <property type="component" value="Unassembled WGS sequence"/>
</dbReference>